<dbReference type="AlphaFoldDB" id="A0A0M3HZ86"/>
<evidence type="ECO:0000313" key="1">
    <source>
        <dbReference type="Proteomes" id="UP000036681"/>
    </source>
</evidence>
<sequence length="147" mass="16611">MKWLSQRAQREDVANARAADAYAAPDAQTQREPTAMRCNDISIASYATSWHRNAAQSRMTAKSNWQLTTFCTGRAASNVLWRLSGTVRSDSLETCVFDTLCCHLRSVLFVRFEAKTRAVNGANHVATFAFAWEYSLCSEYWKESGWP</sequence>
<dbReference type="WBParaSite" id="ALUE_0000897101-mRNA-1">
    <property type="protein sequence ID" value="ALUE_0000897101-mRNA-1"/>
    <property type="gene ID" value="ALUE_0000897101"/>
</dbReference>
<proteinExistence type="predicted"/>
<organism evidence="1 2">
    <name type="scientific">Ascaris lumbricoides</name>
    <name type="common">Giant roundworm</name>
    <dbReference type="NCBI Taxonomy" id="6252"/>
    <lineage>
        <taxon>Eukaryota</taxon>
        <taxon>Metazoa</taxon>
        <taxon>Ecdysozoa</taxon>
        <taxon>Nematoda</taxon>
        <taxon>Chromadorea</taxon>
        <taxon>Rhabditida</taxon>
        <taxon>Spirurina</taxon>
        <taxon>Ascaridomorpha</taxon>
        <taxon>Ascaridoidea</taxon>
        <taxon>Ascarididae</taxon>
        <taxon>Ascaris</taxon>
    </lineage>
</organism>
<reference evidence="2" key="1">
    <citation type="submission" date="2017-02" db="UniProtKB">
        <authorList>
            <consortium name="WormBaseParasite"/>
        </authorList>
    </citation>
    <scope>IDENTIFICATION</scope>
</reference>
<dbReference type="Proteomes" id="UP000036681">
    <property type="component" value="Unplaced"/>
</dbReference>
<keyword evidence="1" id="KW-1185">Reference proteome</keyword>
<protein>
    <submittedName>
        <fullName evidence="2">Uncharacterized protein</fullName>
    </submittedName>
</protein>
<accession>A0A0M3HZ86</accession>
<name>A0A0M3HZ86_ASCLU</name>
<evidence type="ECO:0000313" key="2">
    <source>
        <dbReference type="WBParaSite" id="ALUE_0000897101-mRNA-1"/>
    </source>
</evidence>